<name>A0A2H6KJF2_9APIC</name>
<accession>A0A2H6KJF2</accession>
<dbReference type="AlphaFoldDB" id="A0A2H6KJF2"/>
<evidence type="ECO:0000313" key="1">
    <source>
        <dbReference type="EMBL" id="GBE63116.1"/>
    </source>
</evidence>
<organism evidence="1 2">
    <name type="scientific">Babesia ovata</name>
    <dbReference type="NCBI Taxonomy" id="189622"/>
    <lineage>
        <taxon>Eukaryota</taxon>
        <taxon>Sar</taxon>
        <taxon>Alveolata</taxon>
        <taxon>Apicomplexa</taxon>
        <taxon>Aconoidasida</taxon>
        <taxon>Piroplasmida</taxon>
        <taxon>Babesiidae</taxon>
        <taxon>Babesia</taxon>
    </lineage>
</organism>
<comment type="caution">
    <text evidence="1">The sequence shown here is derived from an EMBL/GenBank/DDBJ whole genome shotgun (WGS) entry which is preliminary data.</text>
</comment>
<keyword evidence="2" id="KW-1185">Reference proteome</keyword>
<sequence length="149" mass="15415">MPLIPVHVPPLQLLDEAHQALGESVEHGVRGVGEVCGVERLDGRLEFREHSGYLVVEVFFGGQVGEEGGQSGVDGGELGGVLGVGEVFGEVGGDVSVDVFQVGEGFGGEGLEIGGTLQLLLHTAISGILPGKFLDSFAQLFKALGDYTV</sequence>
<dbReference type="RefSeq" id="XP_028869359.1">
    <property type="nucleotide sequence ID" value="XM_029013526.1"/>
</dbReference>
<dbReference type="Proteomes" id="UP000236319">
    <property type="component" value="Unassembled WGS sequence"/>
</dbReference>
<gene>
    <name evidence="1" type="ORF">BOVATA_046090</name>
</gene>
<dbReference type="GeneID" id="39876886"/>
<dbReference type="VEuPathDB" id="PiroplasmaDB:BOVATA_046090"/>
<proteinExistence type="predicted"/>
<evidence type="ECO:0000313" key="2">
    <source>
        <dbReference type="Proteomes" id="UP000236319"/>
    </source>
</evidence>
<reference evidence="1 2" key="1">
    <citation type="journal article" date="2017" name="BMC Genomics">
        <title>Whole-genome assembly of Babesia ovata and comparative genomics between closely related pathogens.</title>
        <authorList>
            <person name="Yamagishi J."/>
            <person name="Asada M."/>
            <person name="Hakimi H."/>
            <person name="Tanaka T.Q."/>
            <person name="Sugimoto C."/>
            <person name="Kawazu S."/>
        </authorList>
    </citation>
    <scope>NUCLEOTIDE SEQUENCE [LARGE SCALE GENOMIC DNA]</scope>
    <source>
        <strain evidence="1 2">Miyake</strain>
    </source>
</reference>
<dbReference type="EMBL" id="BDSA01000015">
    <property type="protein sequence ID" value="GBE63116.1"/>
    <property type="molecule type" value="Genomic_DNA"/>
</dbReference>
<protein>
    <submittedName>
        <fullName evidence="1">Glycine dehydrogenase, putative</fullName>
    </submittedName>
</protein>